<keyword evidence="3" id="KW-0175">Coiled coil</keyword>
<proteinExistence type="predicted"/>
<dbReference type="WBParaSite" id="Gr19_v10_g15595.t1">
    <property type="protein sequence ID" value="Gr19_v10_g15595.t1"/>
    <property type="gene ID" value="Gr19_v10_g15595"/>
</dbReference>
<dbReference type="GO" id="GO:0005524">
    <property type="term" value="F:ATP binding"/>
    <property type="evidence" value="ECO:0007669"/>
    <property type="project" value="UniProtKB-KW"/>
</dbReference>
<dbReference type="InterPro" id="IPR050304">
    <property type="entry name" value="MT-severing_AAA_ATPase"/>
</dbReference>
<evidence type="ECO:0000256" key="1">
    <source>
        <dbReference type="ARBA" id="ARBA00022741"/>
    </source>
</evidence>
<feature type="domain" description="AAA+ ATPase" evidence="5">
    <location>
        <begin position="83"/>
        <end position="218"/>
    </location>
</feature>
<evidence type="ECO:0000256" key="3">
    <source>
        <dbReference type="ARBA" id="ARBA00023054"/>
    </source>
</evidence>
<dbReference type="AlphaFoldDB" id="A0A914HDD8"/>
<dbReference type="InterPro" id="IPR027417">
    <property type="entry name" value="P-loop_NTPase"/>
</dbReference>
<dbReference type="InterPro" id="IPR003959">
    <property type="entry name" value="ATPase_AAA_core"/>
</dbReference>
<sequence length="336" mass="37346">MVKPANRSRSQSSSPARPQKPKEVVLAGLHDNQLGEEIFGTILKSGDTFFDEIQGNRIAKSTLDYAVVLPLLKPRLFTGLRAPPKAILLFGPPGNGKTLLARATATEAHATFFAISAADIVSKWFGDGERRVRTLFHMASNAAPSIIFIDEVDSLLSERGHEGHEASKRITLEFLSQMEGCNAKSERVLVLAATNRPQDLDGASIRRFSMRIYVDLPGHRSRTRMIKDTFKLDRDTKVNITKDEFISIGKETKRYSFSDLRHLCEEASRAPVHDARRENPSLVGVSLPADLRAVTHDDLKAALRVVRASVKEEDISALDKWAAKYAVLEEKEETND</sequence>
<dbReference type="Pfam" id="PF00004">
    <property type="entry name" value="AAA"/>
    <property type="match status" value="1"/>
</dbReference>
<protein>
    <submittedName>
        <fullName evidence="7">AAA+ ATPase domain-containing protein</fullName>
    </submittedName>
</protein>
<evidence type="ECO:0000313" key="6">
    <source>
        <dbReference type="Proteomes" id="UP000887572"/>
    </source>
</evidence>
<dbReference type="InterPro" id="IPR003593">
    <property type="entry name" value="AAA+_ATPase"/>
</dbReference>
<evidence type="ECO:0000256" key="2">
    <source>
        <dbReference type="ARBA" id="ARBA00022840"/>
    </source>
</evidence>
<dbReference type="Gene3D" id="3.40.50.300">
    <property type="entry name" value="P-loop containing nucleotide triphosphate hydrolases"/>
    <property type="match status" value="1"/>
</dbReference>
<evidence type="ECO:0000313" key="7">
    <source>
        <dbReference type="WBParaSite" id="Gr19_v10_g15595.t1"/>
    </source>
</evidence>
<dbReference type="Gene3D" id="1.10.8.60">
    <property type="match status" value="1"/>
</dbReference>
<feature type="region of interest" description="Disordered" evidence="4">
    <location>
        <begin position="1"/>
        <end position="22"/>
    </location>
</feature>
<dbReference type="FunFam" id="3.40.50.300:FF:001025">
    <property type="entry name" value="ATPase family, AAA domain-containing 2B"/>
    <property type="match status" value="1"/>
</dbReference>
<dbReference type="GO" id="GO:0016887">
    <property type="term" value="F:ATP hydrolysis activity"/>
    <property type="evidence" value="ECO:0007669"/>
    <property type="project" value="InterPro"/>
</dbReference>
<dbReference type="Proteomes" id="UP000887572">
    <property type="component" value="Unplaced"/>
</dbReference>
<keyword evidence="1" id="KW-0547">Nucleotide-binding</keyword>
<dbReference type="SUPFAM" id="SSF52540">
    <property type="entry name" value="P-loop containing nucleoside triphosphate hydrolases"/>
    <property type="match status" value="1"/>
</dbReference>
<evidence type="ECO:0000256" key="4">
    <source>
        <dbReference type="SAM" id="MobiDB-lite"/>
    </source>
</evidence>
<feature type="compositionally biased region" description="Low complexity" evidence="4">
    <location>
        <begin position="1"/>
        <end position="17"/>
    </location>
</feature>
<accession>A0A914HDD8</accession>
<reference evidence="7" key="1">
    <citation type="submission" date="2022-11" db="UniProtKB">
        <authorList>
            <consortium name="WormBaseParasite"/>
        </authorList>
    </citation>
    <scope>IDENTIFICATION</scope>
</reference>
<name>A0A914HDD8_GLORO</name>
<dbReference type="PANTHER" id="PTHR23074:SF83">
    <property type="entry name" value="VACUOLAR PROTEIN SORTING-ASSOCIATED PROTEIN 4A"/>
    <property type="match status" value="1"/>
</dbReference>
<keyword evidence="6" id="KW-1185">Reference proteome</keyword>
<keyword evidence="2" id="KW-0067">ATP-binding</keyword>
<dbReference type="SMART" id="SM00382">
    <property type="entry name" value="AAA"/>
    <property type="match status" value="1"/>
</dbReference>
<evidence type="ECO:0000259" key="5">
    <source>
        <dbReference type="SMART" id="SM00382"/>
    </source>
</evidence>
<organism evidence="6 7">
    <name type="scientific">Globodera rostochiensis</name>
    <name type="common">Golden nematode worm</name>
    <name type="synonym">Heterodera rostochiensis</name>
    <dbReference type="NCBI Taxonomy" id="31243"/>
    <lineage>
        <taxon>Eukaryota</taxon>
        <taxon>Metazoa</taxon>
        <taxon>Ecdysozoa</taxon>
        <taxon>Nematoda</taxon>
        <taxon>Chromadorea</taxon>
        <taxon>Rhabditida</taxon>
        <taxon>Tylenchina</taxon>
        <taxon>Tylenchomorpha</taxon>
        <taxon>Tylenchoidea</taxon>
        <taxon>Heteroderidae</taxon>
        <taxon>Heteroderinae</taxon>
        <taxon>Globodera</taxon>
    </lineage>
</organism>
<dbReference type="PANTHER" id="PTHR23074">
    <property type="entry name" value="AAA DOMAIN-CONTAINING"/>
    <property type="match status" value="1"/>
</dbReference>